<evidence type="ECO:0000313" key="2">
    <source>
        <dbReference type="Proteomes" id="UP000768646"/>
    </source>
</evidence>
<protein>
    <submittedName>
        <fullName evidence="1">Uncharacterized protein</fullName>
    </submittedName>
</protein>
<proteinExistence type="predicted"/>
<comment type="caution">
    <text evidence="1">The sequence shown here is derived from an EMBL/GenBank/DDBJ whole genome shotgun (WGS) entry which is preliminary data.</text>
</comment>
<organism evidence="1 2">
    <name type="scientific">Pneumocystis oryctolagi</name>
    <dbReference type="NCBI Taxonomy" id="42067"/>
    <lineage>
        <taxon>Eukaryota</taxon>
        <taxon>Fungi</taxon>
        <taxon>Dikarya</taxon>
        <taxon>Ascomycota</taxon>
        <taxon>Taphrinomycotina</taxon>
        <taxon>Pneumocystomycetes</taxon>
        <taxon>Pneumocystaceae</taxon>
        <taxon>Pneumocystis</taxon>
    </lineage>
</organism>
<accession>A0ACB7CBH8</accession>
<name>A0ACB7CBH8_9ASCO</name>
<gene>
    <name evidence="1" type="ORF">PORY_002268</name>
</gene>
<dbReference type="EMBL" id="JABTEG010000009">
    <property type="protein sequence ID" value="KAG4304293.1"/>
    <property type="molecule type" value="Genomic_DNA"/>
</dbReference>
<dbReference type="Proteomes" id="UP000768646">
    <property type="component" value="Unassembled WGS sequence"/>
</dbReference>
<sequence length="230" mass="25489">MEKTIYSASLSGDKERLNSLLFDNPSLINAQDQDQRTVLHWACVGSQVDIVFWLLERPNINVNIKDGGGWTALHISASIGNEEIVSKLLSLKSCEISAKNNGGQTALHYAVSKNHLKIAKKILEKAAFLAQEKDNQHQLPIHRAAAIGSVPMIRLLLSYDSPINISDIGGHIPLHYAFEECHPEAVVELLKHGANILQKNNENKTPEEVCGDINVKKKILMICERDGIKM</sequence>
<reference evidence="1 2" key="1">
    <citation type="journal article" date="2021" name="Commun. Biol.">
        <title>Genomic insights into the host specific adaptation of the Pneumocystis genus.</title>
        <authorList>
            <person name="Cisse O.H."/>
            <person name="Ma L."/>
            <person name="Dekker J.P."/>
            <person name="Khil P.P."/>
            <person name="Youn J.-H."/>
            <person name="Brenchley J.M."/>
            <person name="Blair R."/>
            <person name="Pahar B."/>
            <person name="Chabe M."/>
            <person name="Van Rompay K.K.A."/>
            <person name="Keesler R."/>
            <person name="Sukura A."/>
            <person name="Hirsch V."/>
            <person name="Kutty G."/>
            <person name="Liu Y."/>
            <person name="Peng L."/>
            <person name="Chen J."/>
            <person name="Song J."/>
            <person name="Weissenbacher-Lang C."/>
            <person name="Xu J."/>
            <person name="Upham N.S."/>
            <person name="Stajich J.E."/>
            <person name="Cuomo C.A."/>
            <person name="Cushion M.T."/>
            <person name="Kovacs J.A."/>
        </authorList>
    </citation>
    <scope>NUCLEOTIDE SEQUENCE [LARGE SCALE GENOMIC DNA]</scope>
    <source>
        <strain evidence="1 2">RABM</strain>
    </source>
</reference>
<keyword evidence="2" id="KW-1185">Reference proteome</keyword>
<evidence type="ECO:0000313" key="1">
    <source>
        <dbReference type="EMBL" id="KAG4304293.1"/>
    </source>
</evidence>